<protein>
    <submittedName>
        <fullName evidence="1">Uncharacterized protein</fullName>
    </submittedName>
</protein>
<keyword evidence="2" id="KW-1185">Reference proteome</keyword>
<comment type="caution">
    <text evidence="1">The sequence shown here is derived from an EMBL/GenBank/DDBJ whole genome shotgun (WGS) entry which is preliminary data.</text>
</comment>
<evidence type="ECO:0000313" key="2">
    <source>
        <dbReference type="Proteomes" id="UP001595882"/>
    </source>
</evidence>
<proteinExistence type="predicted"/>
<dbReference type="Proteomes" id="UP001595882">
    <property type="component" value="Unassembled WGS sequence"/>
</dbReference>
<gene>
    <name evidence="1" type="ORF">ACFOY7_11325</name>
</gene>
<name>A0ABV8X060_9BACI</name>
<evidence type="ECO:0000313" key="1">
    <source>
        <dbReference type="EMBL" id="MFC4403659.1"/>
    </source>
</evidence>
<reference evidence="2" key="1">
    <citation type="journal article" date="2019" name="Int. J. Syst. Evol. Microbiol.">
        <title>The Global Catalogue of Microorganisms (GCM) 10K type strain sequencing project: providing services to taxonomists for standard genome sequencing and annotation.</title>
        <authorList>
            <consortium name="The Broad Institute Genomics Platform"/>
            <consortium name="The Broad Institute Genome Sequencing Center for Infectious Disease"/>
            <person name="Wu L."/>
            <person name="Ma J."/>
        </authorList>
    </citation>
    <scope>NUCLEOTIDE SEQUENCE [LARGE SCALE GENOMIC DNA]</scope>
    <source>
        <strain evidence="2">CCUG 37865</strain>
    </source>
</reference>
<sequence length="59" mass="7057">MDVQEQAEKLEKKPDYCESTPKSLEEWSNIWESPYRPVFLYKLDDEPPSLIIILSKDRQ</sequence>
<accession>A0ABV8X060</accession>
<organism evidence="1 2">
    <name type="scientific">Gracilibacillus xinjiangensis</name>
    <dbReference type="NCBI Taxonomy" id="1193282"/>
    <lineage>
        <taxon>Bacteria</taxon>
        <taxon>Bacillati</taxon>
        <taxon>Bacillota</taxon>
        <taxon>Bacilli</taxon>
        <taxon>Bacillales</taxon>
        <taxon>Bacillaceae</taxon>
        <taxon>Gracilibacillus</taxon>
    </lineage>
</organism>
<dbReference type="RefSeq" id="WP_390252191.1">
    <property type="nucleotide sequence ID" value="NZ_JBHSDT010000008.1"/>
</dbReference>
<dbReference type="EMBL" id="JBHSDT010000008">
    <property type="protein sequence ID" value="MFC4403659.1"/>
    <property type="molecule type" value="Genomic_DNA"/>
</dbReference>